<keyword evidence="2 6" id="KW-0645">Protease</keyword>
<dbReference type="InterPro" id="IPR009003">
    <property type="entry name" value="Peptidase_S1_PA"/>
</dbReference>
<dbReference type="PANTHER" id="PTHR43343">
    <property type="entry name" value="PEPTIDASE S12"/>
    <property type="match status" value="1"/>
</dbReference>
<dbReference type="PRINTS" id="PR00834">
    <property type="entry name" value="PROTEASES2C"/>
</dbReference>
<dbReference type="Proteomes" id="UP000216752">
    <property type="component" value="Chromosome"/>
</dbReference>
<dbReference type="InterPro" id="IPR043504">
    <property type="entry name" value="Peptidase_S1_PA_chymotrypsin"/>
</dbReference>
<dbReference type="InterPro" id="IPR051201">
    <property type="entry name" value="Chloro_Bact_Ser_Proteases"/>
</dbReference>
<dbReference type="Pfam" id="PF13365">
    <property type="entry name" value="Trypsin_2"/>
    <property type="match status" value="1"/>
</dbReference>
<evidence type="ECO:0000256" key="3">
    <source>
        <dbReference type="ARBA" id="ARBA00022801"/>
    </source>
</evidence>
<evidence type="ECO:0000313" key="7">
    <source>
        <dbReference type="Proteomes" id="UP000216752"/>
    </source>
</evidence>
<accession>A0ABZ3ISX6</accession>
<dbReference type="PANTHER" id="PTHR43343:SF3">
    <property type="entry name" value="PROTEASE DO-LIKE 8, CHLOROPLASTIC"/>
    <property type="match status" value="1"/>
</dbReference>
<dbReference type="GO" id="GO:0006508">
    <property type="term" value="P:proteolysis"/>
    <property type="evidence" value="ECO:0007669"/>
    <property type="project" value="UniProtKB-KW"/>
</dbReference>
<dbReference type="PROSITE" id="PS50106">
    <property type="entry name" value="PDZ"/>
    <property type="match status" value="1"/>
</dbReference>
<dbReference type="SMART" id="SM00228">
    <property type="entry name" value="PDZ"/>
    <property type="match status" value="1"/>
</dbReference>
<evidence type="ECO:0000313" key="6">
    <source>
        <dbReference type="EMBL" id="XFO68796.1"/>
    </source>
</evidence>
<keyword evidence="4" id="KW-0472">Membrane</keyword>
<dbReference type="InterPro" id="IPR001940">
    <property type="entry name" value="Peptidase_S1C"/>
</dbReference>
<dbReference type="SUPFAM" id="SSF50156">
    <property type="entry name" value="PDZ domain-like"/>
    <property type="match status" value="1"/>
</dbReference>
<evidence type="ECO:0000256" key="2">
    <source>
        <dbReference type="ARBA" id="ARBA00022670"/>
    </source>
</evidence>
<dbReference type="EMBL" id="CP155573">
    <property type="protein sequence ID" value="XFO68796.1"/>
    <property type="molecule type" value="Genomic_DNA"/>
</dbReference>
<gene>
    <name evidence="6" type="primary">htrA_2</name>
    <name evidence="6" type="ORF">SPSIL_050200</name>
</gene>
<keyword evidence="7" id="KW-1185">Reference proteome</keyword>
<dbReference type="Gene3D" id="2.30.42.10">
    <property type="match status" value="1"/>
</dbReference>
<name>A0ABZ3ISX6_9FIRM</name>
<feature type="domain" description="PDZ" evidence="5">
    <location>
        <begin position="280"/>
        <end position="358"/>
    </location>
</feature>
<protein>
    <submittedName>
        <fullName evidence="6">Serine protease HtrA</fullName>
    </submittedName>
</protein>
<evidence type="ECO:0000259" key="5">
    <source>
        <dbReference type="PROSITE" id="PS50106"/>
    </source>
</evidence>
<dbReference type="InterPro" id="IPR036034">
    <property type="entry name" value="PDZ_sf"/>
</dbReference>
<keyword evidence="4" id="KW-0812">Transmembrane</keyword>
<dbReference type="InterPro" id="IPR001478">
    <property type="entry name" value="PDZ"/>
</dbReference>
<keyword evidence="4" id="KW-1133">Transmembrane helix</keyword>
<evidence type="ECO:0000256" key="4">
    <source>
        <dbReference type="SAM" id="Phobius"/>
    </source>
</evidence>
<comment type="similarity">
    <text evidence="1">Belongs to the peptidase S1C family.</text>
</comment>
<dbReference type="Pfam" id="PF13180">
    <property type="entry name" value="PDZ_2"/>
    <property type="match status" value="1"/>
</dbReference>
<evidence type="ECO:0000256" key="1">
    <source>
        <dbReference type="ARBA" id="ARBA00010541"/>
    </source>
</evidence>
<feature type="transmembrane region" description="Helical" evidence="4">
    <location>
        <begin position="12"/>
        <end position="33"/>
    </location>
</feature>
<dbReference type="SUPFAM" id="SSF50494">
    <property type="entry name" value="Trypsin-like serine proteases"/>
    <property type="match status" value="1"/>
</dbReference>
<reference evidence="6" key="1">
    <citation type="submission" date="2024-05" db="EMBL/GenBank/DDBJ databases">
        <title>Isolation and characterization of Sporomusa carbonis sp. nov., a carboxydotrophic hydrogenogen in the genus of Sporomusa isolated from a charcoal burning pile.</title>
        <authorList>
            <person name="Boeer T."/>
            <person name="Rosenbaum F."/>
            <person name="Eysell L."/>
            <person name="Mueller V."/>
            <person name="Daniel R."/>
            <person name="Poehlein A."/>
        </authorList>
    </citation>
    <scope>NUCLEOTIDE SEQUENCE [LARGE SCALE GENOMIC DNA]</scope>
    <source>
        <strain evidence="6">DSM 10669</strain>
    </source>
</reference>
<dbReference type="GO" id="GO:0008233">
    <property type="term" value="F:peptidase activity"/>
    <property type="evidence" value="ECO:0007669"/>
    <property type="project" value="UniProtKB-KW"/>
</dbReference>
<proteinExistence type="inferred from homology"/>
<dbReference type="Gene3D" id="2.40.10.10">
    <property type="entry name" value="Trypsin-like serine proteases"/>
    <property type="match status" value="2"/>
</dbReference>
<sequence length="373" mass="38776">MKNWFKKLTPYIVVSLISMIIGAILVVGCAGNVTEKAQKPNAGSSFQALQPPTAQAQVSEARNTPIVRAAQSVGPAVVGITTKGLARDFFSNRKVLVEQGTGSGVIFDAQGYIATNNHVVENAQEISVSLADGRTMDGKVIGVDQATDLAVVKVEAQDLPVATLGDSDALMVGEPAIAIGNPLGLEFKGSVTTGVISALNRSIDIGERRFKLIQTDAAINPGNSGGALVNADGVVIGINSAKIALSGVEGIGFAIPINSARPILQSLIDKGRVVRAYLGVGALDQASAAKYGYELKLDKGVYIAKASPSGPAYKAGIREGDVILKVAGAETNSVTELRAVLDSQQVGSTVEVVMKRNDQRETISVLLEEMPGQ</sequence>
<organism evidence="6 7">
    <name type="scientific">Sporomusa silvacetica DSM 10669</name>
    <dbReference type="NCBI Taxonomy" id="1123289"/>
    <lineage>
        <taxon>Bacteria</taxon>
        <taxon>Bacillati</taxon>
        <taxon>Bacillota</taxon>
        <taxon>Negativicutes</taxon>
        <taxon>Selenomonadales</taxon>
        <taxon>Sporomusaceae</taxon>
        <taxon>Sporomusa</taxon>
    </lineage>
</organism>
<dbReference type="RefSeq" id="WP_094603265.1">
    <property type="nucleotide sequence ID" value="NZ_CP155573.1"/>
</dbReference>
<dbReference type="PROSITE" id="PS51257">
    <property type="entry name" value="PROKAR_LIPOPROTEIN"/>
    <property type="match status" value="1"/>
</dbReference>
<keyword evidence="3" id="KW-0378">Hydrolase</keyword>